<organism evidence="2 3">
    <name type="scientific">Nibrella viscosa</name>
    <dbReference type="NCBI Taxonomy" id="1084524"/>
    <lineage>
        <taxon>Bacteria</taxon>
        <taxon>Pseudomonadati</taxon>
        <taxon>Bacteroidota</taxon>
        <taxon>Cytophagia</taxon>
        <taxon>Cytophagales</taxon>
        <taxon>Spirosomataceae</taxon>
        <taxon>Nibrella</taxon>
    </lineage>
</organism>
<reference evidence="3" key="1">
    <citation type="journal article" date="2019" name="Int. J. Syst. Evol. Microbiol.">
        <title>The Global Catalogue of Microorganisms (GCM) 10K type strain sequencing project: providing services to taxonomists for standard genome sequencing and annotation.</title>
        <authorList>
            <consortium name="The Broad Institute Genomics Platform"/>
            <consortium name="The Broad Institute Genome Sequencing Center for Infectious Disease"/>
            <person name="Wu L."/>
            <person name="Ma J."/>
        </authorList>
    </citation>
    <scope>NUCLEOTIDE SEQUENCE [LARGE SCALE GENOMIC DNA]</scope>
    <source>
        <strain evidence="3">JCM 17925</strain>
    </source>
</reference>
<protein>
    <recommendedName>
        <fullName evidence="1">DUF4143 domain-containing protein</fullName>
    </recommendedName>
</protein>
<dbReference type="PANTHER" id="PTHR33295">
    <property type="entry name" value="ATPASE"/>
    <property type="match status" value="1"/>
</dbReference>
<dbReference type="InterPro" id="IPR025420">
    <property type="entry name" value="DUF4143"/>
</dbReference>
<sequence length="181" mass="20588">MDEIQLVPNSTSVIKYLYDTYQVKFIVTGSSSLLGSTLGIHRQKIKDYLNLLEYTYFIHMVPAFTRNVDRELSRQEKVYLADTGLLQTLGQVSSGQVFENAIAIQLKRLGELHYYQKATGQEIDFVLNSDQAIEVKETPAPHDLQVLQNRAKAIQLEKRVLIGRYQPGSDFANFVWGGNVF</sequence>
<dbReference type="Proteomes" id="UP001500936">
    <property type="component" value="Unassembled WGS sequence"/>
</dbReference>
<comment type="caution">
    <text evidence="2">The sequence shown here is derived from an EMBL/GenBank/DDBJ whole genome shotgun (WGS) entry which is preliminary data.</text>
</comment>
<keyword evidence="3" id="KW-1185">Reference proteome</keyword>
<dbReference type="EMBL" id="BAABHB010000004">
    <property type="protein sequence ID" value="GAA4406902.1"/>
    <property type="molecule type" value="Genomic_DNA"/>
</dbReference>
<dbReference type="Pfam" id="PF13635">
    <property type="entry name" value="DUF4143"/>
    <property type="match status" value="1"/>
</dbReference>
<evidence type="ECO:0000313" key="2">
    <source>
        <dbReference type="EMBL" id="GAA4406902.1"/>
    </source>
</evidence>
<proteinExistence type="predicted"/>
<dbReference type="PANTHER" id="PTHR33295:SF18">
    <property type="entry name" value="AAA+ ATPASE DOMAIN-CONTAINING PROTEIN"/>
    <property type="match status" value="1"/>
</dbReference>
<feature type="domain" description="DUF4143" evidence="1">
    <location>
        <begin position="32"/>
        <end position="136"/>
    </location>
</feature>
<name>A0ABP8KH63_9BACT</name>
<accession>A0ABP8KH63</accession>
<evidence type="ECO:0000259" key="1">
    <source>
        <dbReference type="Pfam" id="PF13635"/>
    </source>
</evidence>
<gene>
    <name evidence="2" type="ORF">GCM10023187_26920</name>
</gene>
<evidence type="ECO:0000313" key="3">
    <source>
        <dbReference type="Proteomes" id="UP001500936"/>
    </source>
</evidence>